<evidence type="ECO:0000256" key="1">
    <source>
        <dbReference type="SAM" id="Phobius"/>
    </source>
</evidence>
<keyword evidence="1" id="KW-1133">Transmembrane helix</keyword>
<protein>
    <submittedName>
        <fullName evidence="2">Secreted protein</fullName>
    </submittedName>
</protein>
<gene>
    <name evidence="2" type="ORF">THIOM_003837</name>
</gene>
<name>A0A176RXN8_9GAMM</name>
<dbReference type="AlphaFoldDB" id="A0A176RXN8"/>
<sequence length="55" mass="6176">MQAIKQKKSQGFIALGLFFFWLFFSVIILSSTLKQTAITVCLSFIDNCSLITALE</sequence>
<dbReference type="EMBL" id="LUTY01002360">
    <property type="protein sequence ID" value="OAD20457.1"/>
    <property type="molecule type" value="Genomic_DNA"/>
</dbReference>
<feature type="transmembrane region" description="Helical" evidence="1">
    <location>
        <begin position="12"/>
        <end position="33"/>
    </location>
</feature>
<keyword evidence="1" id="KW-0812">Transmembrane</keyword>
<proteinExistence type="predicted"/>
<evidence type="ECO:0000313" key="3">
    <source>
        <dbReference type="Proteomes" id="UP000076962"/>
    </source>
</evidence>
<organism evidence="2 3">
    <name type="scientific">Candidatus Thiomargarita nelsonii</name>
    <dbReference type="NCBI Taxonomy" id="1003181"/>
    <lineage>
        <taxon>Bacteria</taxon>
        <taxon>Pseudomonadati</taxon>
        <taxon>Pseudomonadota</taxon>
        <taxon>Gammaproteobacteria</taxon>
        <taxon>Thiotrichales</taxon>
        <taxon>Thiotrichaceae</taxon>
        <taxon>Thiomargarita</taxon>
    </lineage>
</organism>
<dbReference type="Proteomes" id="UP000076962">
    <property type="component" value="Unassembled WGS sequence"/>
</dbReference>
<accession>A0A176RXN8</accession>
<keyword evidence="3" id="KW-1185">Reference proteome</keyword>
<comment type="caution">
    <text evidence="2">The sequence shown here is derived from an EMBL/GenBank/DDBJ whole genome shotgun (WGS) entry which is preliminary data.</text>
</comment>
<reference evidence="2 3" key="1">
    <citation type="submission" date="2016-05" db="EMBL/GenBank/DDBJ databases">
        <title>Single-cell genome of chain-forming Candidatus Thiomargarita nelsonii and comparison to other large sulfur-oxidizing bacteria.</title>
        <authorList>
            <person name="Winkel M."/>
            <person name="Salman V."/>
            <person name="Woyke T."/>
            <person name="Schulz-Vogt H."/>
            <person name="Richter M."/>
            <person name="Flood B."/>
            <person name="Bailey J."/>
            <person name="Amann R."/>
            <person name="Mussmann M."/>
        </authorList>
    </citation>
    <scope>NUCLEOTIDE SEQUENCE [LARGE SCALE GENOMIC DNA]</scope>
    <source>
        <strain evidence="2 3">THI036</strain>
    </source>
</reference>
<keyword evidence="1" id="KW-0472">Membrane</keyword>
<evidence type="ECO:0000313" key="2">
    <source>
        <dbReference type="EMBL" id="OAD20457.1"/>
    </source>
</evidence>